<dbReference type="PROSITE" id="PS00105">
    <property type="entry name" value="AA_TRANSFER_CLASS_1"/>
    <property type="match status" value="1"/>
</dbReference>
<reference evidence="3 4" key="1">
    <citation type="submission" date="2016-09" db="EMBL/GenBank/DDBJ databases">
        <title>Genome Sequence of the Lactobacillus fermentum strain NCC2970 (CNCM I-5068).</title>
        <authorList>
            <person name="Barretto C."/>
            <person name="Ngom-Bru C."/>
            <person name="Genevaz A."/>
            <person name="Fournier C."/>
            <person name="Moine D."/>
            <person name="Kassam M."/>
            <person name="Iltis A."/>
            <person name="Sagory-Zalkind P."/>
            <person name="Faucherand G."/>
            <person name="Descombes P."/>
            <person name="Duboux S."/>
        </authorList>
    </citation>
    <scope>NUCLEOTIDE SEQUENCE [LARGE SCALE GENOMIC DNA]</scope>
    <source>
        <strain evidence="3 4">NCC2970</strain>
    </source>
</reference>
<protein>
    <recommendedName>
        <fullName evidence="1">Aminotransferase</fullName>
        <ecNumber evidence="1">2.6.1.-</ecNumber>
    </recommendedName>
</protein>
<dbReference type="Proteomes" id="UP000094714">
    <property type="component" value="Chromosome"/>
</dbReference>
<dbReference type="InterPro" id="IPR004839">
    <property type="entry name" value="Aminotransferase_I/II_large"/>
</dbReference>
<dbReference type="InterPro" id="IPR015422">
    <property type="entry name" value="PyrdxlP-dep_Trfase_small"/>
</dbReference>
<dbReference type="SUPFAM" id="SSF53383">
    <property type="entry name" value="PLP-dependent transferases"/>
    <property type="match status" value="1"/>
</dbReference>
<sequence length="565" mass="62114">MKGGFNMTQVTMLSASQISHLLDMPAVIDAVADAYKEKVNHPATLWPMVYEQLGGEADMDIRSGVLASKHVFGNKLLAWFGENAKRGLPELNGLVNLYNSDTGEPAAVLNATALTGFRTGTAGAVASRLLANPDATTLLVVGTGSQAPYQIMAQLCVLPKVTQVLLANPRDAKKAQAAAAQMPRRSTMKIKDFGVEQWMNEYETKAKYNLGETCVSSLSIRELCELVGVDVNDFAKQLVDRRLTYGAIEGAVELKEAITRLYQYLTPDEIVTEHGAIGANNLVLNALVEPGDEVIAVTPTYQQLQSIPEAIGATVKLLPLKRENGYLPDAEQLRGLVSDKTKLIVLNNPDNPTGALMSQAGLQTIVDIAKSVDAYVLCDEVYRHLTQEDGYSPSIIDLYDKGISTSSFSKVFSLAGIRLGWLATHDQAVMKACLSYRDYETISCGQLDEMVGTLALKNQAVLLERNRGIVRENLKVLEEWVHQQPHITWLKPKAGTTALLYYDFDLPSTIFCDRLMKEYETLLVPGSCFDIENSLRIGYTFETTHLRDGMNQLGKFLAKLEQEAR</sequence>
<name>A0A1D7ZZH5_LIMFE</name>
<dbReference type="Gene3D" id="3.40.640.10">
    <property type="entry name" value="Type I PLP-dependent aspartate aminotransferase-like (Major domain)"/>
    <property type="match status" value="1"/>
</dbReference>
<dbReference type="PATRIC" id="fig|1613.112.peg.1893"/>
<dbReference type="EC" id="2.6.1.-" evidence="1"/>
<evidence type="ECO:0000313" key="3">
    <source>
        <dbReference type="EMBL" id="AOR75251.1"/>
    </source>
</evidence>
<comment type="cofactor">
    <cofactor evidence="1">
        <name>pyridoxal 5'-phosphate</name>
        <dbReference type="ChEBI" id="CHEBI:597326"/>
    </cofactor>
</comment>
<dbReference type="InterPro" id="IPR023401">
    <property type="entry name" value="ODC_N"/>
</dbReference>
<proteinExistence type="inferred from homology"/>
<dbReference type="SUPFAM" id="SSF51735">
    <property type="entry name" value="NAD(P)-binding Rossmann-fold domains"/>
    <property type="match status" value="1"/>
</dbReference>
<keyword evidence="1" id="KW-0032">Aminotransferase</keyword>
<dbReference type="EMBL" id="CP017151">
    <property type="protein sequence ID" value="AOR75251.1"/>
    <property type="molecule type" value="Genomic_DNA"/>
</dbReference>
<dbReference type="PANTHER" id="PTHR43510">
    <property type="entry name" value="AMINOTRANSFERASE FUNCTION, HYPOTHETICAL (EUROFUNG)"/>
    <property type="match status" value="1"/>
</dbReference>
<dbReference type="InterPro" id="IPR004838">
    <property type="entry name" value="NHTrfase_class1_PyrdxlP-BS"/>
</dbReference>
<keyword evidence="1" id="KW-0808">Transferase</keyword>
<dbReference type="InterPro" id="IPR003462">
    <property type="entry name" value="ODC_Mu_crystall"/>
</dbReference>
<dbReference type="PANTHER" id="PTHR43510:SF1">
    <property type="entry name" value="AMINOTRANSFERASE FUNCTION, HYPOTHETICAL (EUROFUNG)"/>
    <property type="match status" value="1"/>
</dbReference>
<dbReference type="Gene3D" id="3.30.1780.10">
    <property type="entry name" value="ornithine cyclodeaminase, domain 1"/>
    <property type="match status" value="1"/>
</dbReference>
<dbReference type="Pfam" id="PF02423">
    <property type="entry name" value="OCD_Mu_crystall"/>
    <property type="match status" value="1"/>
</dbReference>
<gene>
    <name evidence="3" type="ORF">LACFE_CDS1808</name>
</gene>
<dbReference type="InterPro" id="IPR015421">
    <property type="entry name" value="PyrdxlP-dep_Trfase_major"/>
</dbReference>
<comment type="similarity">
    <text evidence="1">Belongs to the class-I pyridoxal-phosphate-dependent aminotransferase family.</text>
</comment>
<feature type="domain" description="Aminotransferase class I/classII large" evidence="2">
    <location>
        <begin position="241"/>
        <end position="541"/>
    </location>
</feature>
<keyword evidence="3" id="KW-0456">Lyase</keyword>
<dbReference type="InterPro" id="IPR036291">
    <property type="entry name" value="NAD(P)-bd_dom_sf"/>
</dbReference>
<evidence type="ECO:0000313" key="4">
    <source>
        <dbReference type="Proteomes" id="UP000094714"/>
    </source>
</evidence>
<dbReference type="Gene3D" id="3.90.1150.10">
    <property type="entry name" value="Aspartate Aminotransferase, domain 1"/>
    <property type="match status" value="1"/>
</dbReference>
<evidence type="ECO:0000256" key="1">
    <source>
        <dbReference type="RuleBase" id="RU000481"/>
    </source>
</evidence>
<evidence type="ECO:0000259" key="2">
    <source>
        <dbReference type="Pfam" id="PF00155"/>
    </source>
</evidence>
<dbReference type="NCBIfam" id="NF005593">
    <property type="entry name" value="PRK07324.1"/>
    <property type="match status" value="1"/>
</dbReference>
<organism evidence="3 4">
    <name type="scientific">Limosilactobacillus fermentum</name>
    <name type="common">Lactobacillus fermentum</name>
    <dbReference type="NCBI Taxonomy" id="1613"/>
    <lineage>
        <taxon>Bacteria</taxon>
        <taxon>Bacillati</taxon>
        <taxon>Bacillota</taxon>
        <taxon>Bacilli</taxon>
        <taxon>Lactobacillales</taxon>
        <taxon>Lactobacillaceae</taxon>
        <taxon>Limosilactobacillus</taxon>
    </lineage>
</organism>
<accession>A0A1D7ZZH5</accession>
<dbReference type="InterPro" id="IPR015424">
    <property type="entry name" value="PyrdxlP-dep_Trfase"/>
</dbReference>
<dbReference type="AlphaFoldDB" id="A0A1D7ZZH5"/>
<dbReference type="CDD" id="cd00609">
    <property type="entry name" value="AAT_like"/>
    <property type="match status" value="1"/>
</dbReference>
<dbReference type="Pfam" id="PF00155">
    <property type="entry name" value="Aminotran_1_2"/>
    <property type="match status" value="1"/>
</dbReference>
<dbReference type="GO" id="GO:0030170">
    <property type="term" value="F:pyridoxal phosphate binding"/>
    <property type="evidence" value="ECO:0007669"/>
    <property type="project" value="InterPro"/>
</dbReference>
<dbReference type="GO" id="GO:0016829">
    <property type="term" value="F:lyase activity"/>
    <property type="evidence" value="ECO:0007669"/>
    <property type="project" value="UniProtKB-KW"/>
</dbReference>
<dbReference type="GO" id="GO:0008483">
    <property type="term" value="F:transaminase activity"/>
    <property type="evidence" value="ECO:0007669"/>
    <property type="project" value="UniProtKB-KW"/>
</dbReference>